<gene>
    <name evidence="1" type="ORF">HPB47_002571</name>
</gene>
<accession>A0AC60PMD9</accession>
<keyword evidence="2" id="KW-1185">Reference proteome</keyword>
<name>A0AC60PMD9_IXOPE</name>
<dbReference type="EMBL" id="JABSTQ010010350">
    <property type="protein sequence ID" value="KAG0421542.1"/>
    <property type="molecule type" value="Genomic_DNA"/>
</dbReference>
<reference evidence="1 2" key="1">
    <citation type="journal article" date="2020" name="Cell">
        <title>Large-Scale Comparative Analyses of Tick Genomes Elucidate Their Genetic Diversity and Vector Capacities.</title>
        <authorList>
            <consortium name="Tick Genome and Microbiome Consortium (TIGMIC)"/>
            <person name="Jia N."/>
            <person name="Wang J."/>
            <person name="Shi W."/>
            <person name="Du L."/>
            <person name="Sun Y."/>
            <person name="Zhan W."/>
            <person name="Jiang J.F."/>
            <person name="Wang Q."/>
            <person name="Zhang B."/>
            <person name="Ji P."/>
            <person name="Bell-Sakyi L."/>
            <person name="Cui X.M."/>
            <person name="Yuan T.T."/>
            <person name="Jiang B.G."/>
            <person name="Yang W.F."/>
            <person name="Lam T.T."/>
            <person name="Chang Q.C."/>
            <person name="Ding S.J."/>
            <person name="Wang X.J."/>
            <person name="Zhu J.G."/>
            <person name="Ruan X.D."/>
            <person name="Zhao L."/>
            <person name="Wei J.T."/>
            <person name="Ye R.Z."/>
            <person name="Que T.C."/>
            <person name="Du C.H."/>
            <person name="Zhou Y.H."/>
            <person name="Cheng J.X."/>
            <person name="Dai P.F."/>
            <person name="Guo W.B."/>
            <person name="Han X.H."/>
            <person name="Huang E.J."/>
            <person name="Li L.F."/>
            <person name="Wei W."/>
            <person name="Gao Y.C."/>
            <person name="Liu J.Z."/>
            <person name="Shao H.Z."/>
            <person name="Wang X."/>
            <person name="Wang C.C."/>
            <person name="Yang T.C."/>
            <person name="Huo Q.B."/>
            <person name="Li W."/>
            <person name="Chen H.Y."/>
            <person name="Chen S.E."/>
            <person name="Zhou L.G."/>
            <person name="Ni X.B."/>
            <person name="Tian J.H."/>
            <person name="Sheng Y."/>
            <person name="Liu T."/>
            <person name="Pan Y.S."/>
            <person name="Xia L.Y."/>
            <person name="Li J."/>
            <person name="Zhao F."/>
            <person name="Cao W.C."/>
        </authorList>
    </citation>
    <scope>NUCLEOTIDE SEQUENCE [LARGE SCALE GENOMIC DNA]</scope>
    <source>
        <strain evidence="1">Iper-2018</strain>
    </source>
</reference>
<proteinExistence type="predicted"/>
<comment type="caution">
    <text evidence="1">The sequence shown here is derived from an EMBL/GenBank/DDBJ whole genome shotgun (WGS) entry which is preliminary data.</text>
</comment>
<protein>
    <submittedName>
        <fullName evidence="1">Uncharacterized protein</fullName>
    </submittedName>
</protein>
<evidence type="ECO:0000313" key="1">
    <source>
        <dbReference type="EMBL" id="KAG0421542.1"/>
    </source>
</evidence>
<dbReference type="Proteomes" id="UP000805193">
    <property type="component" value="Unassembled WGS sequence"/>
</dbReference>
<evidence type="ECO:0000313" key="2">
    <source>
        <dbReference type="Proteomes" id="UP000805193"/>
    </source>
</evidence>
<organism evidence="1 2">
    <name type="scientific">Ixodes persulcatus</name>
    <name type="common">Taiga tick</name>
    <dbReference type="NCBI Taxonomy" id="34615"/>
    <lineage>
        <taxon>Eukaryota</taxon>
        <taxon>Metazoa</taxon>
        <taxon>Ecdysozoa</taxon>
        <taxon>Arthropoda</taxon>
        <taxon>Chelicerata</taxon>
        <taxon>Arachnida</taxon>
        <taxon>Acari</taxon>
        <taxon>Parasitiformes</taxon>
        <taxon>Ixodida</taxon>
        <taxon>Ixodoidea</taxon>
        <taxon>Ixodidae</taxon>
        <taxon>Ixodinae</taxon>
        <taxon>Ixodes</taxon>
    </lineage>
</organism>
<sequence length="247" mass="27337">MAVAIASTAKFLVDGFVYRVANSRLTEEQAFLRIYQLLVAYSSFAQHTANTSLAPGCGRPSKRTGAALLGAAQRNADQLQELRCDVRLSSGAHGSKAQFEAADASAQGLLLDTYADCSKRLLEDYRVALGIQKLLHSVRGYLIHLVRLKSPFQIRARGFDESLVSFVLLHVELLFNFRSRTSYFTGFLSFVGLQVSSLPHADVLFSFLVRERHESHAAPWMMLYPGSVGESVDPSPWKEIAEEGRLP</sequence>